<evidence type="ECO:0000313" key="2">
    <source>
        <dbReference type="Proteomes" id="UP001176941"/>
    </source>
</evidence>
<organism evidence="1 2">
    <name type="scientific">Rangifer tarandus platyrhynchus</name>
    <name type="common">Svalbard reindeer</name>
    <dbReference type="NCBI Taxonomy" id="3082113"/>
    <lineage>
        <taxon>Eukaryota</taxon>
        <taxon>Metazoa</taxon>
        <taxon>Chordata</taxon>
        <taxon>Craniata</taxon>
        <taxon>Vertebrata</taxon>
        <taxon>Euteleostomi</taxon>
        <taxon>Mammalia</taxon>
        <taxon>Eutheria</taxon>
        <taxon>Laurasiatheria</taxon>
        <taxon>Artiodactyla</taxon>
        <taxon>Ruminantia</taxon>
        <taxon>Pecora</taxon>
        <taxon>Cervidae</taxon>
        <taxon>Odocoileinae</taxon>
        <taxon>Rangifer</taxon>
    </lineage>
</organism>
<accession>A0ABN8XY58</accession>
<sequence>MDKPKKKKKNFYKTTLNFPSQLSSSQTYTCERSSEKRKENMALEYSTVPAWKEALRKRRRRVVDKVGFGSTPGDPWDAVNFFSKTLIKCLEHSSSNLSTCN</sequence>
<dbReference type="EMBL" id="OX459947">
    <property type="protein sequence ID" value="CAI9153924.1"/>
    <property type="molecule type" value="Genomic_DNA"/>
</dbReference>
<dbReference type="Proteomes" id="UP001176941">
    <property type="component" value="Chromosome 11"/>
</dbReference>
<keyword evidence="2" id="KW-1185">Reference proteome</keyword>
<proteinExistence type="predicted"/>
<gene>
    <name evidence="1" type="ORF">MRATA1EN1_LOCUS2886</name>
</gene>
<name>A0ABN8XY58_RANTA</name>
<protein>
    <submittedName>
        <fullName evidence="1">Uncharacterized protein</fullName>
    </submittedName>
</protein>
<evidence type="ECO:0000313" key="1">
    <source>
        <dbReference type="EMBL" id="CAI9153924.1"/>
    </source>
</evidence>
<reference evidence="1" key="1">
    <citation type="submission" date="2023-04" db="EMBL/GenBank/DDBJ databases">
        <authorList>
            <consortium name="ELIXIR-Norway"/>
        </authorList>
    </citation>
    <scope>NUCLEOTIDE SEQUENCE [LARGE SCALE GENOMIC DNA]</scope>
</reference>